<protein>
    <recommendedName>
        <fullName evidence="5">Thiamine diphosphokinase</fullName>
        <ecNumber evidence="5">2.7.6.2</ecNumber>
    </recommendedName>
</protein>
<evidence type="ECO:0000313" key="8">
    <source>
        <dbReference type="Proteomes" id="UP000666240"/>
    </source>
</evidence>
<dbReference type="RefSeq" id="WP_209333822.1">
    <property type="nucleotide sequence ID" value="NZ_JAGIYY010000001.1"/>
</dbReference>
<evidence type="ECO:0000256" key="1">
    <source>
        <dbReference type="ARBA" id="ARBA00022679"/>
    </source>
</evidence>
<evidence type="ECO:0000256" key="2">
    <source>
        <dbReference type="ARBA" id="ARBA00022741"/>
    </source>
</evidence>
<keyword evidence="1 7" id="KW-0808">Transferase</keyword>
<evidence type="ECO:0000313" key="7">
    <source>
        <dbReference type="EMBL" id="MBP0437860.1"/>
    </source>
</evidence>
<dbReference type="SMART" id="SM00983">
    <property type="entry name" value="TPK_B1_binding"/>
    <property type="match status" value="1"/>
</dbReference>
<comment type="caution">
    <text evidence="7">The sequence shown here is derived from an EMBL/GenBank/DDBJ whole genome shotgun (WGS) entry which is preliminary data.</text>
</comment>
<dbReference type="InterPro" id="IPR006282">
    <property type="entry name" value="Thi_PPkinase"/>
</dbReference>
<dbReference type="Pfam" id="PF04263">
    <property type="entry name" value="TPK_catalytic"/>
    <property type="match status" value="1"/>
</dbReference>
<dbReference type="GO" id="GO:0030975">
    <property type="term" value="F:thiamine binding"/>
    <property type="evidence" value="ECO:0007669"/>
    <property type="project" value="InterPro"/>
</dbReference>
<keyword evidence="8" id="KW-1185">Reference proteome</keyword>
<name>A0A8J7R0K6_9HYPH</name>
<keyword evidence="4" id="KW-0067">ATP-binding</keyword>
<dbReference type="EMBL" id="JAGIYY010000001">
    <property type="protein sequence ID" value="MBP0437860.1"/>
    <property type="molecule type" value="Genomic_DNA"/>
</dbReference>
<evidence type="ECO:0000259" key="6">
    <source>
        <dbReference type="SMART" id="SM00983"/>
    </source>
</evidence>
<evidence type="ECO:0000256" key="5">
    <source>
        <dbReference type="NCBIfam" id="TIGR01378"/>
    </source>
</evidence>
<dbReference type="NCBIfam" id="TIGR01378">
    <property type="entry name" value="thi_PPkinase"/>
    <property type="match status" value="1"/>
</dbReference>
<dbReference type="PANTHER" id="PTHR41299:SF1">
    <property type="entry name" value="THIAMINE PYROPHOSPHOKINASE"/>
    <property type="match status" value="1"/>
</dbReference>
<dbReference type="AlphaFoldDB" id="A0A8J7R0K6"/>
<organism evidence="7 8">
    <name type="scientific">Tianweitania sediminis</name>
    <dbReference type="NCBI Taxonomy" id="1502156"/>
    <lineage>
        <taxon>Bacteria</taxon>
        <taxon>Pseudomonadati</taxon>
        <taxon>Pseudomonadota</taxon>
        <taxon>Alphaproteobacteria</taxon>
        <taxon>Hyphomicrobiales</taxon>
        <taxon>Phyllobacteriaceae</taxon>
        <taxon>Tianweitania</taxon>
    </lineage>
</organism>
<dbReference type="InterPro" id="IPR007371">
    <property type="entry name" value="TPK_catalytic"/>
</dbReference>
<feature type="domain" description="Thiamin pyrophosphokinase thiamin-binding" evidence="6">
    <location>
        <begin position="143"/>
        <end position="202"/>
    </location>
</feature>
<accession>A0A8J7R0K6</accession>
<sequence length="211" mass="22416">MSLFTLLLGGDLQVTPRLASQIVGSRVIAADSGIRHAGALDVEPELWVGDFDSSDDRLQALMARVPRKPFPAEKDFTDGELAVDLALANGATELVLVGAFGGPRPDHAFLHMTMALRLAEAGTRVLLSSGHQEGVPLTAGLRGFDYPENTLFSVLGFTDVVVSIKGARWPLSKRPVPFGSSLTLSNFVSSSLSVELHSGQALLLAHISTQD</sequence>
<evidence type="ECO:0000256" key="4">
    <source>
        <dbReference type="ARBA" id="ARBA00022840"/>
    </source>
</evidence>
<dbReference type="Gene3D" id="3.40.50.10240">
    <property type="entry name" value="Thiamin pyrophosphokinase, catalytic domain"/>
    <property type="match status" value="1"/>
</dbReference>
<dbReference type="CDD" id="cd07995">
    <property type="entry name" value="TPK"/>
    <property type="match status" value="1"/>
</dbReference>
<dbReference type="GO" id="GO:0009229">
    <property type="term" value="P:thiamine diphosphate biosynthetic process"/>
    <property type="evidence" value="ECO:0007669"/>
    <property type="project" value="InterPro"/>
</dbReference>
<gene>
    <name evidence="7" type="ORF">J5Y06_04205</name>
</gene>
<evidence type="ECO:0000256" key="3">
    <source>
        <dbReference type="ARBA" id="ARBA00022777"/>
    </source>
</evidence>
<dbReference type="PANTHER" id="PTHR41299">
    <property type="entry name" value="THIAMINE PYROPHOSPHOKINASE"/>
    <property type="match status" value="1"/>
</dbReference>
<dbReference type="Proteomes" id="UP000666240">
    <property type="component" value="Unassembled WGS sequence"/>
</dbReference>
<dbReference type="GO" id="GO:0006772">
    <property type="term" value="P:thiamine metabolic process"/>
    <property type="evidence" value="ECO:0007669"/>
    <property type="project" value="UniProtKB-UniRule"/>
</dbReference>
<keyword evidence="3" id="KW-0418">Kinase</keyword>
<dbReference type="SUPFAM" id="SSF63999">
    <property type="entry name" value="Thiamin pyrophosphokinase, catalytic domain"/>
    <property type="match status" value="1"/>
</dbReference>
<dbReference type="GO" id="GO:0016301">
    <property type="term" value="F:kinase activity"/>
    <property type="evidence" value="ECO:0007669"/>
    <property type="project" value="UniProtKB-KW"/>
</dbReference>
<reference evidence="7" key="1">
    <citation type="submission" date="2021-03" db="EMBL/GenBank/DDBJ databases">
        <title>Genome sequencing and assembly of Tianweitania sediminis.</title>
        <authorList>
            <person name="Chhetri G."/>
        </authorList>
    </citation>
    <scope>NUCLEOTIDE SEQUENCE</scope>
    <source>
        <strain evidence="7">Z8</strain>
    </source>
</reference>
<dbReference type="Pfam" id="PF04265">
    <property type="entry name" value="TPK_B1_binding"/>
    <property type="match status" value="1"/>
</dbReference>
<keyword evidence="2" id="KW-0547">Nucleotide-binding</keyword>
<dbReference type="InterPro" id="IPR036759">
    <property type="entry name" value="TPK_catalytic_sf"/>
</dbReference>
<dbReference type="InterPro" id="IPR053149">
    <property type="entry name" value="TPK"/>
</dbReference>
<dbReference type="InterPro" id="IPR007373">
    <property type="entry name" value="Thiamin_PyroPKinase_B1-bd"/>
</dbReference>
<proteinExistence type="predicted"/>
<dbReference type="GO" id="GO:0005524">
    <property type="term" value="F:ATP binding"/>
    <property type="evidence" value="ECO:0007669"/>
    <property type="project" value="UniProtKB-KW"/>
</dbReference>
<dbReference type="EC" id="2.7.6.2" evidence="5"/>
<dbReference type="GO" id="GO:0004788">
    <property type="term" value="F:thiamine diphosphokinase activity"/>
    <property type="evidence" value="ECO:0007669"/>
    <property type="project" value="UniProtKB-UniRule"/>
</dbReference>